<dbReference type="EMBL" id="ABDG02000027">
    <property type="protein sequence ID" value="EHK41277.1"/>
    <property type="molecule type" value="Genomic_DNA"/>
</dbReference>
<keyword evidence="2" id="KW-1185">Reference proteome</keyword>
<proteinExistence type="predicted"/>
<reference evidence="1 2" key="1">
    <citation type="journal article" date="2011" name="Genome Biol.">
        <title>Comparative genome sequence analysis underscores mycoparasitism as the ancestral life style of Trichoderma.</title>
        <authorList>
            <person name="Kubicek C.P."/>
            <person name="Herrera-Estrella A."/>
            <person name="Seidl-Seiboth V."/>
            <person name="Martinez D.A."/>
            <person name="Druzhinina I.S."/>
            <person name="Thon M."/>
            <person name="Zeilinger S."/>
            <person name="Casas-Flores S."/>
            <person name="Horwitz B.A."/>
            <person name="Mukherjee P.K."/>
            <person name="Mukherjee M."/>
            <person name="Kredics L."/>
            <person name="Alcaraz L.D."/>
            <person name="Aerts A."/>
            <person name="Antal Z."/>
            <person name="Atanasova L."/>
            <person name="Cervantes-Badillo M.G."/>
            <person name="Challacombe J."/>
            <person name="Chertkov O."/>
            <person name="McCluskey K."/>
            <person name="Coulpier F."/>
            <person name="Deshpande N."/>
            <person name="von Doehren H."/>
            <person name="Ebbole D.J."/>
            <person name="Esquivel-Naranjo E.U."/>
            <person name="Fekete E."/>
            <person name="Flipphi M."/>
            <person name="Glaser F."/>
            <person name="Gomez-Rodriguez E.Y."/>
            <person name="Gruber S."/>
            <person name="Han C."/>
            <person name="Henrissat B."/>
            <person name="Hermosa R."/>
            <person name="Hernandez-Onate M."/>
            <person name="Karaffa L."/>
            <person name="Kosti I."/>
            <person name="Le Crom S."/>
            <person name="Lindquist E."/>
            <person name="Lucas S."/>
            <person name="Luebeck M."/>
            <person name="Luebeck P.S."/>
            <person name="Margeot A."/>
            <person name="Metz B."/>
            <person name="Misra M."/>
            <person name="Nevalainen H."/>
            <person name="Omann M."/>
            <person name="Packer N."/>
            <person name="Perrone G."/>
            <person name="Uresti-Rivera E.E."/>
            <person name="Salamov A."/>
            <person name="Schmoll M."/>
            <person name="Seiboth B."/>
            <person name="Shapiro H."/>
            <person name="Sukno S."/>
            <person name="Tamayo-Ramos J.A."/>
            <person name="Tisch D."/>
            <person name="Wiest A."/>
            <person name="Wilkinson H.H."/>
            <person name="Zhang M."/>
            <person name="Coutinho P.M."/>
            <person name="Kenerley C.M."/>
            <person name="Monte E."/>
            <person name="Baker S.E."/>
            <person name="Grigoriev I.V."/>
        </authorList>
    </citation>
    <scope>NUCLEOTIDE SEQUENCE [LARGE SCALE GENOMIC DNA]</scope>
    <source>
        <strain evidence="2">ATCC 20476 / IMI 206040</strain>
    </source>
</reference>
<protein>
    <submittedName>
        <fullName evidence="1">Uncharacterized protein</fullName>
    </submittedName>
</protein>
<dbReference type="Proteomes" id="UP000005426">
    <property type="component" value="Unassembled WGS sequence"/>
</dbReference>
<sequence length="59" mass="6736">MACSAALRHQQKEACGDDEERCYMMSNVKKRRAMEREYVHGHAKRVVQSGTLLAVLADR</sequence>
<dbReference type="OrthoDB" id="8068875at2759"/>
<organism evidence="1 2">
    <name type="scientific">Hypocrea atroviridis (strain ATCC 20476 / IMI 206040)</name>
    <name type="common">Trichoderma atroviride</name>
    <dbReference type="NCBI Taxonomy" id="452589"/>
    <lineage>
        <taxon>Eukaryota</taxon>
        <taxon>Fungi</taxon>
        <taxon>Dikarya</taxon>
        <taxon>Ascomycota</taxon>
        <taxon>Pezizomycotina</taxon>
        <taxon>Sordariomycetes</taxon>
        <taxon>Hypocreomycetidae</taxon>
        <taxon>Hypocreales</taxon>
        <taxon>Hypocreaceae</taxon>
        <taxon>Trichoderma</taxon>
    </lineage>
</organism>
<evidence type="ECO:0000313" key="2">
    <source>
        <dbReference type="Proteomes" id="UP000005426"/>
    </source>
</evidence>
<accession>G9P536</accession>
<dbReference type="AlphaFoldDB" id="G9P536"/>
<gene>
    <name evidence="1" type="ORF">TRIATDRAFT_259219</name>
</gene>
<evidence type="ECO:0000313" key="1">
    <source>
        <dbReference type="EMBL" id="EHK41277.1"/>
    </source>
</evidence>
<name>G9P536_HYPAI</name>
<dbReference type="HOGENOM" id="CLU_2961088_0_0_1"/>
<comment type="caution">
    <text evidence="1">The sequence shown here is derived from an EMBL/GenBank/DDBJ whole genome shotgun (WGS) entry which is preliminary data.</text>
</comment>